<organism evidence="2 3">
    <name type="scientific">Nocardioides mangrovi</name>
    <dbReference type="NCBI Taxonomy" id="2874580"/>
    <lineage>
        <taxon>Bacteria</taxon>
        <taxon>Bacillati</taxon>
        <taxon>Actinomycetota</taxon>
        <taxon>Actinomycetes</taxon>
        <taxon>Propionibacteriales</taxon>
        <taxon>Nocardioidaceae</taxon>
        <taxon>Nocardioides</taxon>
    </lineage>
</organism>
<accession>A0ABS7UAS9</accession>
<dbReference type="InterPro" id="IPR032710">
    <property type="entry name" value="NTF2-like_dom_sf"/>
</dbReference>
<evidence type="ECO:0000259" key="1">
    <source>
        <dbReference type="Pfam" id="PF12680"/>
    </source>
</evidence>
<proteinExistence type="predicted"/>
<reference evidence="2 3" key="1">
    <citation type="submission" date="2021-09" db="EMBL/GenBank/DDBJ databases">
        <title>Whole genome sequence of Nocardioides sp. GBK3QG-3.</title>
        <authorList>
            <person name="Tuo L."/>
        </authorList>
    </citation>
    <scope>NUCLEOTIDE SEQUENCE [LARGE SCALE GENOMIC DNA]</scope>
    <source>
        <strain evidence="2 3">GBK3QG-3</strain>
    </source>
</reference>
<feature type="domain" description="SnoaL-like" evidence="1">
    <location>
        <begin position="9"/>
        <end position="105"/>
    </location>
</feature>
<evidence type="ECO:0000313" key="3">
    <source>
        <dbReference type="Proteomes" id="UP000780875"/>
    </source>
</evidence>
<keyword evidence="3" id="KW-1185">Reference proteome</keyword>
<comment type="caution">
    <text evidence="2">The sequence shown here is derived from an EMBL/GenBank/DDBJ whole genome shotgun (WGS) entry which is preliminary data.</text>
</comment>
<dbReference type="Pfam" id="PF12680">
    <property type="entry name" value="SnoaL_2"/>
    <property type="match status" value="1"/>
</dbReference>
<evidence type="ECO:0000313" key="2">
    <source>
        <dbReference type="EMBL" id="MBZ5738099.1"/>
    </source>
</evidence>
<dbReference type="EMBL" id="JAIQZJ010000003">
    <property type="protein sequence ID" value="MBZ5738099.1"/>
    <property type="molecule type" value="Genomic_DNA"/>
</dbReference>
<name>A0ABS7UAS9_9ACTN</name>
<sequence>MAPVHPTITRYFERGGSSTPDADGLAELFTDDAVVVDDGTTWTGRDGVRAWKTRTASEFTYATTVTGARADGAAIVVTGHLVGDFPGGEVDLTYTFTLAGDLIARLEIAA</sequence>
<dbReference type="SUPFAM" id="SSF54427">
    <property type="entry name" value="NTF2-like"/>
    <property type="match status" value="1"/>
</dbReference>
<dbReference type="Gene3D" id="3.10.450.50">
    <property type="match status" value="1"/>
</dbReference>
<dbReference type="InterPro" id="IPR037401">
    <property type="entry name" value="SnoaL-like"/>
</dbReference>
<protein>
    <submittedName>
        <fullName evidence="2">Nuclear transport factor 2 family protein</fullName>
    </submittedName>
</protein>
<gene>
    <name evidence="2" type="ORF">K8U61_07985</name>
</gene>
<dbReference type="RefSeq" id="WP_224122472.1">
    <property type="nucleotide sequence ID" value="NZ_JAIQZJ010000003.1"/>
</dbReference>
<dbReference type="Proteomes" id="UP000780875">
    <property type="component" value="Unassembled WGS sequence"/>
</dbReference>